<name>G8TWQ8_SULAD</name>
<feature type="binding site" evidence="14">
    <location>
        <position position="174"/>
    </location>
    <ligand>
        <name>L-homoserine</name>
        <dbReference type="ChEBI" id="CHEBI:57476"/>
    </ligand>
</feature>
<keyword evidence="8 12" id="KW-0560">Oxidoreductase</keyword>
<dbReference type="NCBIfam" id="NF004976">
    <property type="entry name" value="PRK06349.1"/>
    <property type="match status" value="1"/>
</dbReference>
<comment type="similarity">
    <text evidence="3 12 16">Belongs to the homoserine dehydrogenase family.</text>
</comment>
<dbReference type="UniPathway" id="UPA00050">
    <property type="reaction ID" value="UER00063"/>
</dbReference>
<dbReference type="InterPro" id="IPR019811">
    <property type="entry name" value="HDH_CS"/>
</dbReference>
<evidence type="ECO:0000256" key="15">
    <source>
        <dbReference type="RuleBase" id="RU000579"/>
    </source>
</evidence>
<evidence type="ECO:0000313" key="19">
    <source>
        <dbReference type="EMBL" id="AEW06047.1"/>
    </source>
</evidence>
<comment type="catalytic activity">
    <reaction evidence="11">
        <text>L-homoserine + NADP(+) = L-aspartate 4-semialdehyde + NADPH + H(+)</text>
        <dbReference type="Rhea" id="RHEA:15761"/>
        <dbReference type="ChEBI" id="CHEBI:15378"/>
        <dbReference type="ChEBI" id="CHEBI:57476"/>
        <dbReference type="ChEBI" id="CHEBI:57783"/>
        <dbReference type="ChEBI" id="CHEBI:58349"/>
        <dbReference type="ChEBI" id="CHEBI:537519"/>
        <dbReference type="EC" id="1.1.1.3"/>
    </reaction>
    <physiologicalReaction direction="right-to-left" evidence="11">
        <dbReference type="Rhea" id="RHEA:15763"/>
    </physiologicalReaction>
</comment>
<evidence type="ECO:0000256" key="6">
    <source>
        <dbReference type="ARBA" id="ARBA00022605"/>
    </source>
</evidence>
<dbReference type="PROSITE" id="PS01042">
    <property type="entry name" value="HOMOSER_DHGENASE"/>
    <property type="match status" value="1"/>
</dbReference>
<dbReference type="InterPro" id="IPR005106">
    <property type="entry name" value="Asp/hSer_DH_NAD-bd"/>
</dbReference>
<dbReference type="GO" id="GO:0050661">
    <property type="term" value="F:NADP binding"/>
    <property type="evidence" value="ECO:0007669"/>
    <property type="project" value="InterPro"/>
</dbReference>
<dbReference type="PATRIC" id="fig|679936.5.peg.2676"/>
<reference evidence="19 20" key="2">
    <citation type="journal article" date="2012" name="Stand. Genomic Sci.">
        <title>Complete genome sequence of the moderately thermophilic mineral-sulfide-oxidizing firmicute Sulfobacillus acidophilus type strain (NAL(T)).</title>
        <authorList>
            <person name="Anderson I."/>
            <person name="Chertkov O."/>
            <person name="Chen A."/>
            <person name="Saunders E."/>
            <person name="Lapidus A."/>
            <person name="Nolan M."/>
            <person name="Lucas S."/>
            <person name="Hammon N."/>
            <person name="Deshpande S."/>
            <person name="Cheng J.F."/>
            <person name="Han C."/>
            <person name="Tapia R."/>
            <person name="Goodwin L.A."/>
            <person name="Pitluck S."/>
            <person name="Liolios K."/>
            <person name="Pagani I."/>
            <person name="Ivanova N."/>
            <person name="Mikhailova N."/>
            <person name="Pati A."/>
            <person name="Palaniappan K."/>
            <person name="Land M."/>
            <person name="Pan C."/>
            <person name="Rohde M."/>
            <person name="Pukall R."/>
            <person name="Goker M."/>
            <person name="Detter J.C."/>
            <person name="Woyke T."/>
            <person name="Bristow J."/>
            <person name="Eisen J.A."/>
            <person name="Markowitz V."/>
            <person name="Hugenholtz P."/>
            <person name="Kyrpides N.C."/>
            <person name="Klenk H.P."/>
            <person name="Mavromatis K."/>
        </authorList>
    </citation>
    <scope>NUCLEOTIDE SEQUENCE [LARGE SCALE GENOMIC DNA]</scope>
    <source>
        <strain evidence="20">ATCC 700253 / DSM 10332 / NAL</strain>
    </source>
</reference>
<evidence type="ECO:0000256" key="2">
    <source>
        <dbReference type="ARBA" id="ARBA00005062"/>
    </source>
</evidence>
<comment type="pathway">
    <text evidence="1 15">Amino-acid biosynthesis; L-threonine biosynthesis; L-threonine from L-aspartate: step 3/5.</text>
</comment>
<evidence type="ECO:0000256" key="5">
    <source>
        <dbReference type="ARBA" id="ARBA00013376"/>
    </source>
</evidence>
<dbReference type="HOGENOM" id="CLU_009116_1_2_9"/>
<dbReference type="Gene3D" id="3.30.360.10">
    <property type="entry name" value="Dihydrodipicolinate Reductase, domain 2"/>
    <property type="match status" value="1"/>
</dbReference>
<dbReference type="GO" id="GO:0009088">
    <property type="term" value="P:threonine biosynthetic process"/>
    <property type="evidence" value="ECO:0007669"/>
    <property type="project" value="UniProtKB-UniPathway"/>
</dbReference>
<sequence length="371" mass="39792">MRIGLLGLGTVGQAVVELSHGHRDTEIIRAVVRHPERYTHLPVPVSQSVADVVENPSIDLVVEVMGGREPARSAILTALQTGKHVVTANKEVMAYHGPELLEEAHRRGRYLGFEASVGGGIPIVDPLARHLSTVPITRILGVINGTSNYLLHAMENGRSYQDALADAQARGFAEADPGADVDGLDAVRKLVLLTYLAGGPWVDPDRVPRVSLTTIPAALAVRLRRVGLGVRPVAWASQVHTDRPALWVTPMVFREPHGLLQLAGPDNAIWVTGAAGTFRLEGSGAGGLATATSIWADIRRAADGVVSWPAAPYRPETAVPDLPWLAVGIDPEYPVGRRLGSPLESWGPDIALYEDRSDRSDDAVIWIPYGS</sequence>
<dbReference type="KEGG" id="sap:Sulac_2585"/>
<feature type="binding site" evidence="14">
    <location>
        <begin position="7"/>
        <end position="12"/>
    </location>
    <ligand>
        <name>NADP(+)</name>
        <dbReference type="ChEBI" id="CHEBI:58349"/>
    </ligand>
</feature>
<dbReference type="GO" id="GO:0009086">
    <property type="term" value="P:methionine biosynthetic process"/>
    <property type="evidence" value="ECO:0007669"/>
    <property type="project" value="UniProtKB-KW"/>
</dbReference>
<evidence type="ECO:0000256" key="9">
    <source>
        <dbReference type="ARBA" id="ARBA00023053"/>
    </source>
</evidence>
<evidence type="ECO:0000256" key="8">
    <source>
        <dbReference type="ARBA" id="ARBA00023002"/>
    </source>
</evidence>
<evidence type="ECO:0000259" key="17">
    <source>
        <dbReference type="Pfam" id="PF00742"/>
    </source>
</evidence>
<keyword evidence="10 12" id="KW-0486">Methionine biosynthesis</keyword>
<evidence type="ECO:0000256" key="10">
    <source>
        <dbReference type="ARBA" id="ARBA00023167"/>
    </source>
</evidence>
<evidence type="ECO:0000256" key="7">
    <source>
        <dbReference type="ARBA" id="ARBA00022697"/>
    </source>
</evidence>
<dbReference type="AlphaFoldDB" id="G8TWQ8"/>
<reference evidence="20" key="1">
    <citation type="submission" date="2011-12" db="EMBL/GenBank/DDBJ databases">
        <title>The complete genome of chromosome of Sulfobacillus acidophilus DSM 10332.</title>
        <authorList>
            <person name="Lucas S."/>
            <person name="Han J."/>
            <person name="Lapidus A."/>
            <person name="Bruce D."/>
            <person name="Goodwin L."/>
            <person name="Pitluck S."/>
            <person name="Peters L."/>
            <person name="Kyrpides N."/>
            <person name="Mavromatis K."/>
            <person name="Ivanova N."/>
            <person name="Mikhailova N."/>
            <person name="Chertkov O."/>
            <person name="Saunders E."/>
            <person name="Detter J.C."/>
            <person name="Tapia R."/>
            <person name="Han C."/>
            <person name="Land M."/>
            <person name="Hauser L."/>
            <person name="Markowitz V."/>
            <person name="Cheng J.-F."/>
            <person name="Hugenholtz P."/>
            <person name="Woyke T."/>
            <person name="Wu D."/>
            <person name="Pukall R."/>
            <person name="Gehrich-Schroeter G."/>
            <person name="Schneider S."/>
            <person name="Klenk H.-P."/>
            <person name="Eisen J.A."/>
        </authorList>
    </citation>
    <scope>NUCLEOTIDE SEQUENCE [LARGE SCALE GENOMIC DNA]</scope>
    <source>
        <strain evidence="20">ATCC 700253 / DSM 10332 / NAL</strain>
    </source>
</reference>
<evidence type="ECO:0000256" key="14">
    <source>
        <dbReference type="PIRSR" id="PIRSR036497-2"/>
    </source>
</evidence>
<evidence type="ECO:0000256" key="11">
    <source>
        <dbReference type="ARBA" id="ARBA00048841"/>
    </source>
</evidence>
<dbReference type="Pfam" id="PF03447">
    <property type="entry name" value="NAD_binding_3"/>
    <property type="match status" value="1"/>
</dbReference>
<evidence type="ECO:0000313" key="20">
    <source>
        <dbReference type="Proteomes" id="UP000005439"/>
    </source>
</evidence>
<evidence type="ECO:0000256" key="1">
    <source>
        <dbReference type="ARBA" id="ARBA00005056"/>
    </source>
</evidence>
<feature type="binding site" evidence="14">
    <location>
        <position position="90"/>
    </location>
    <ligand>
        <name>NADPH</name>
        <dbReference type="ChEBI" id="CHEBI:57783"/>
    </ligand>
</feature>
<evidence type="ECO:0000256" key="13">
    <source>
        <dbReference type="PIRSR" id="PIRSR036497-1"/>
    </source>
</evidence>
<organism evidence="19 20">
    <name type="scientific">Sulfobacillus acidophilus (strain ATCC 700253 / DSM 10332 / NAL)</name>
    <dbReference type="NCBI Taxonomy" id="679936"/>
    <lineage>
        <taxon>Bacteria</taxon>
        <taxon>Bacillati</taxon>
        <taxon>Bacillota</taxon>
        <taxon>Clostridia</taxon>
        <taxon>Eubacteriales</taxon>
        <taxon>Clostridiales Family XVII. Incertae Sedis</taxon>
        <taxon>Sulfobacillus</taxon>
    </lineage>
</organism>
<keyword evidence="9" id="KW-0915">Sodium</keyword>
<dbReference type="FunFam" id="3.30.360.10:FF:000005">
    <property type="entry name" value="Homoserine dehydrogenase"/>
    <property type="match status" value="1"/>
</dbReference>
<dbReference type="GO" id="GO:0004412">
    <property type="term" value="F:homoserine dehydrogenase activity"/>
    <property type="evidence" value="ECO:0007669"/>
    <property type="project" value="UniProtKB-EC"/>
</dbReference>
<dbReference type="UniPathway" id="UPA00051">
    <property type="reaction ID" value="UER00465"/>
</dbReference>
<accession>G8TWQ8</accession>
<keyword evidence="12 14" id="KW-0521">NADP</keyword>
<protein>
    <recommendedName>
        <fullName evidence="5 12">Homoserine dehydrogenase</fullName>
        <shortName evidence="12">HDH</shortName>
        <ecNumber evidence="4 12">1.1.1.3</ecNumber>
    </recommendedName>
</protein>
<dbReference type="SUPFAM" id="SSF55347">
    <property type="entry name" value="Glyceraldehyde-3-phosphate dehydrogenase-like, C-terminal domain"/>
    <property type="match status" value="1"/>
</dbReference>
<dbReference type="PANTHER" id="PTHR43331:SF1">
    <property type="entry name" value="HOMOSERINE DEHYDROGENASE"/>
    <property type="match status" value="1"/>
</dbReference>
<dbReference type="Gene3D" id="3.40.50.720">
    <property type="entry name" value="NAD(P)-binding Rossmann-like Domain"/>
    <property type="match status" value="1"/>
</dbReference>
<dbReference type="InterPro" id="IPR022697">
    <property type="entry name" value="HDH_short"/>
</dbReference>
<comment type="pathway">
    <text evidence="2 15">Amino-acid biosynthesis; L-methionine biosynthesis via de novo pathway; L-homoserine from L-aspartate: step 3/3.</text>
</comment>
<dbReference type="SUPFAM" id="SSF51735">
    <property type="entry name" value="NAD(P)-binding Rossmann-fold domains"/>
    <property type="match status" value="1"/>
</dbReference>
<feature type="active site" description="Proton donor" evidence="13">
    <location>
        <position position="189"/>
    </location>
</feature>
<keyword evidence="20" id="KW-1185">Reference proteome</keyword>
<evidence type="ECO:0000259" key="18">
    <source>
        <dbReference type="Pfam" id="PF03447"/>
    </source>
</evidence>
<dbReference type="EMBL" id="CP003179">
    <property type="protein sequence ID" value="AEW06047.1"/>
    <property type="molecule type" value="Genomic_DNA"/>
</dbReference>
<dbReference type="STRING" id="679936.Sulac_2585"/>
<proteinExistence type="inferred from homology"/>
<feature type="domain" description="Aspartate/homoserine dehydrogenase NAD-binding" evidence="18">
    <location>
        <begin position="7"/>
        <end position="113"/>
    </location>
</feature>
<evidence type="ECO:0000256" key="16">
    <source>
        <dbReference type="RuleBase" id="RU004171"/>
    </source>
</evidence>
<dbReference type="InterPro" id="IPR001342">
    <property type="entry name" value="HDH_cat"/>
</dbReference>
<dbReference type="PANTHER" id="PTHR43331">
    <property type="entry name" value="HOMOSERINE DEHYDROGENASE"/>
    <property type="match status" value="1"/>
</dbReference>
<evidence type="ECO:0000256" key="12">
    <source>
        <dbReference type="PIRNR" id="PIRNR036497"/>
    </source>
</evidence>
<feature type="domain" description="Homoserine dehydrogenase catalytic" evidence="17">
    <location>
        <begin position="122"/>
        <end position="298"/>
    </location>
</feature>
<dbReference type="Proteomes" id="UP000005439">
    <property type="component" value="Chromosome"/>
</dbReference>
<gene>
    <name evidence="19" type="ordered locus">Sulac_2585</name>
</gene>
<dbReference type="PIRSF" id="PIRSF036497">
    <property type="entry name" value="HDH_short"/>
    <property type="match status" value="1"/>
</dbReference>
<dbReference type="EC" id="1.1.1.3" evidence="4 12"/>
<dbReference type="Pfam" id="PF00742">
    <property type="entry name" value="Homoserine_dh"/>
    <property type="match status" value="1"/>
</dbReference>
<keyword evidence="7 12" id="KW-0791">Threonine biosynthesis</keyword>
<dbReference type="InterPro" id="IPR036291">
    <property type="entry name" value="NAD(P)-bd_dom_sf"/>
</dbReference>
<evidence type="ECO:0000256" key="3">
    <source>
        <dbReference type="ARBA" id="ARBA00006753"/>
    </source>
</evidence>
<keyword evidence="6 12" id="KW-0028">Amino-acid biosynthesis</keyword>
<evidence type="ECO:0000256" key="4">
    <source>
        <dbReference type="ARBA" id="ARBA00013213"/>
    </source>
</evidence>